<keyword evidence="3" id="KW-1185">Reference proteome</keyword>
<evidence type="ECO:0000313" key="2">
    <source>
        <dbReference type="EMBL" id="KAK8842214.1"/>
    </source>
</evidence>
<evidence type="ECO:0000313" key="3">
    <source>
        <dbReference type="Proteomes" id="UP001470230"/>
    </source>
</evidence>
<protein>
    <submittedName>
        <fullName evidence="2">Uncharacterized protein</fullName>
    </submittedName>
</protein>
<keyword evidence="1" id="KW-0732">Signal</keyword>
<feature type="signal peptide" evidence="1">
    <location>
        <begin position="1"/>
        <end position="19"/>
    </location>
</feature>
<feature type="chain" id="PRO_5046655520" evidence="1">
    <location>
        <begin position="20"/>
        <end position="112"/>
    </location>
</feature>
<organism evidence="2 3">
    <name type="scientific">Tritrichomonas musculus</name>
    <dbReference type="NCBI Taxonomy" id="1915356"/>
    <lineage>
        <taxon>Eukaryota</taxon>
        <taxon>Metamonada</taxon>
        <taxon>Parabasalia</taxon>
        <taxon>Tritrichomonadida</taxon>
        <taxon>Tritrichomonadidae</taxon>
        <taxon>Tritrichomonas</taxon>
    </lineage>
</organism>
<reference evidence="2 3" key="1">
    <citation type="submission" date="2024-04" db="EMBL/GenBank/DDBJ databases">
        <title>Tritrichomonas musculus Genome.</title>
        <authorList>
            <person name="Alves-Ferreira E."/>
            <person name="Grigg M."/>
            <person name="Lorenzi H."/>
            <person name="Galac M."/>
        </authorList>
    </citation>
    <scope>NUCLEOTIDE SEQUENCE [LARGE SCALE GENOMIC DNA]</scope>
    <source>
        <strain evidence="2 3">EAF2021</strain>
    </source>
</reference>
<gene>
    <name evidence="2" type="ORF">M9Y10_026445</name>
</gene>
<dbReference type="Proteomes" id="UP001470230">
    <property type="component" value="Unassembled WGS sequence"/>
</dbReference>
<evidence type="ECO:0000256" key="1">
    <source>
        <dbReference type="SAM" id="SignalP"/>
    </source>
</evidence>
<dbReference type="EMBL" id="JAPFFF010000039">
    <property type="protein sequence ID" value="KAK8842214.1"/>
    <property type="molecule type" value="Genomic_DNA"/>
</dbReference>
<sequence length="112" mass="12593">MLSTCVVAVFLTICRPSFCRRPFESGIFQYISNVLFSMNSACLEANNFGVLIDKLDVFLNKQTMIDVRPNLNEQGESSCELIEALQLYAFYGDQDIASSARQCSDLVQSFLE</sequence>
<name>A0ABR2H7K9_9EUKA</name>
<comment type="caution">
    <text evidence="2">The sequence shown here is derived from an EMBL/GenBank/DDBJ whole genome shotgun (WGS) entry which is preliminary data.</text>
</comment>
<accession>A0ABR2H7K9</accession>
<proteinExistence type="predicted"/>